<dbReference type="GO" id="GO:0032259">
    <property type="term" value="P:methylation"/>
    <property type="evidence" value="ECO:0007669"/>
    <property type="project" value="UniProtKB-KW"/>
</dbReference>
<dbReference type="CDD" id="cd10527">
    <property type="entry name" value="SET_LSMT"/>
    <property type="match status" value="1"/>
</dbReference>
<dbReference type="SUPFAM" id="SSF81822">
    <property type="entry name" value="RuBisCo LSMT C-terminal, substrate-binding domain"/>
    <property type="match status" value="1"/>
</dbReference>
<dbReference type="Pfam" id="PF09273">
    <property type="entry name" value="Rubis-subs-bind"/>
    <property type="match status" value="1"/>
</dbReference>
<dbReference type="InterPro" id="IPR046341">
    <property type="entry name" value="SET_dom_sf"/>
</dbReference>
<dbReference type="GO" id="GO:0016279">
    <property type="term" value="F:protein-lysine N-methyltransferase activity"/>
    <property type="evidence" value="ECO:0007669"/>
    <property type="project" value="TreeGrafter"/>
</dbReference>
<gene>
    <name evidence="5" type="ORF">C2E20_2188</name>
</gene>
<feature type="domain" description="Rubisco LSMT substrate-binding" evidence="4">
    <location>
        <begin position="345"/>
        <end position="397"/>
    </location>
</feature>
<sequence>MGEPVHPLLRLPSGILSPKLTQAYFGELRGAAALDAIAPDEVFVTVPRGAALVVAPSERCPCPEYVDAAFYKEAPWFVKMGVLLLRERSKARGSPVWGYIEQLPDSIDTPVRWEAAELEQLQYQPAIDEIRQQQASWRQQYDKFAAALQPGAGPCSWEDFLWAVENVRSRAFSGPYTGSSVGEKARTLGLLLAAGGGYTLWAHLPLEQALNGLISVLVFNIMYDLLISQKLKWYALCPVVDAINHNSLVESDVQFEYFQDQFVLSTKSAYAKGQQVFISYGSQANGSLLQYYGFTETGNPNDVYAFEARLNGQAVRLTVNAKGSFTADCQQAALAALGGSGSGDAELRRALLAAAEAELASKPTTLADDERLLQTPHLMTSRQRMAVEFRLEKKRLLERAVARSKKRLSRAAA</sequence>
<keyword evidence="2" id="KW-0808">Transferase</keyword>
<dbReference type="Gene3D" id="3.90.1410.10">
    <property type="entry name" value="set domain protein methyltransferase, domain 1"/>
    <property type="match status" value="1"/>
</dbReference>
<evidence type="ECO:0000259" key="4">
    <source>
        <dbReference type="Pfam" id="PF09273"/>
    </source>
</evidence>
<dbReference type="SUPFAM" id="SSF82199">
    <property type="entry name" value="SET domain"/>
    <property type="match status" value="1"/>
</dbReference>
<dbReference type="PANTHER" id="PTHR13271:SF133">
    <property type="entry name" value="SET DOMAIN-CONTAINING PROTEIN"/>
    <property type="match status" value="1"/>
</dbReference>
<comment type="caution">
    <text evidence="5">The sequence shown here is derived from an EMBL/GenBank/DDBJ whole genome shotgun (WGS) entry which is preliminary data.</text>
</comment>
<dbReference type="PANTHER" id="PTHR13271">
    <property type="entry name" value="UNCHARACTERIZED PUTATIVE METHYLTRANSFERASE"/>
    <property type="match status" value="1"/>
</dbReference>
<organism evidence="5 6">
    <name type="scientific">Micractinium conductrix</name>
    <dbReference type="NCBI Taxonomy" id="554055"/>
    <lineage>
        <taxon>Eukaryota</taxon>
        <taxon>Viridiplantae</taxon>
        <taxon>Chlorophyta</taxon>
        <taxon>core chlorophytes</taxon>
        <taxon>Trebouxiophyceae</taxon>
        <taxon>Chlorellales</taxon>
        <taxon>Chlorellaceae</taxon>
        <taxon>Chlorella clade</taxon>
        <taxon>Micractinium</taxon>
    </lineage>
</organism>
<evidence type="ECO:0000256" key="1">
    <source>
        <dbReference type="ARBA" id="ARBA00022603"/>
    </source>
</evidence>
<protein>
    <submittedName>
        <fullName evidence="5">SET domain-containing</fullName>
    </submittedName>
</protein>
<keyword evidence="3" id="KW-0949">S-adenosyl-L-methionine</keyword>
<evidence type="ECO:0000313" key="6">
    <source>
        <dbReference type="Proteomes" id="UP000239649"/>
    </source>
</evidence>
<evidence type="ECO:0000313" key="5">
    <source>
        <dbReference type="EMBL" id="PSC74513.1"/>
    </source>
</evidence>
<dbReference type="AlphaFoldDB" id="A0A2P6VK93"/>
<dbReference type="Proteomes" id="UP000239649">
    <property type="component" value="Unassembled WGS sequence"/>
</dbReference>
<keyword evidence="6" id="KW-1185">Reference proteome</keyword>
<dbReference type="InterPro" id="IPR036464">
    <property type="entry name" value="Rubisco_LSMT_subst-bd_sf"/>
</dbReference>
<dbReference type="InterPro" id="IPR050600">
    <property type="entry name" value="SETD3_SETD6_MTase"/>
</dbReference>
<dbReference type="InterPro" id="IPR015353">
    <property type="entry name" value="Rubisco_LSMT_subst-bd"/>
</dbReference>
<proteinExistence type="predicted"/>
<name>A0A2P6VK93_9CHLO</name>
<keyword evidence="1" id="KW-0489">Methyltransferase</keyword>
<evidence type="ECO:0000256" key="2">
    <source>
        <dbReference type="ARBA" id="ARBA00022679"/>
    </source>
</evidence>
<dbReference type="OrthoDB" id="341421at2759"/>
<dbReference type="STRING" id="554055.A0A2P6VK93"/>
<accession>A0A2P6VK93</accession>
<dbReference type="Gene3D" id="3.90.1420.10">
    <property type="entry name" value="Rubisco LSMT, substrate-binding domain"/>
    <property type="match status" value="1"/>
</dbReference>
<evidence type="ECO:0000256" key="3">
    <source>
        <dbReference type="ARBA" id="ARBA00022691"/>
    </source>
</evidence>
<reference evidence="5 6" key="1">
    <citation type="journal article" date="2018" name="Plant J.">
        <title>Genome sequences of Chlorella sorokiniana UTEX 1602 and Micractinium conductrix SAG 241.80: implications to maltose excretion by a green alga.</title>
        <authorList>
            <person name="Arriola M.B."/>
            <person name="Velmurugan N."/>
            <person name="Zhang Y."/>
            <person name="Plunkett M.H."/>
            <person name="Hondzo H."/>
            <person name="Barney B.M."/>
        </authorList>
    </citation>
    <scope>NUCLEOTIDE SEQUENCE [LARGE SCALE GENOMIC DNA]</scope>
    <source>
        <strain evidence="5 6">SAG 241.80</strain>
    </source>
</reference>
<dbReference type="EMBL" id="LHPF02000004">
    <property type="protein sequence ID" value="PSC74513.1"/>
    <property type="molecule type" value="Genomic_DNA"/>
</dbReference>